<comment type="caution">
    <text evidence="1">The sequence shown here is derived from an EMBL/GenBank/DDBJ whole genome shotgun (WGS) entry which is preliminary data.</text>
</comment>
<dbReference type="PANTHER" id="PTHR38696">
    <property type="entry name" value="MEDIATOR OF RNA POLYMERASE II TRANSCRIPTION SUBUNIT 13"/>
    <property type="match status" value="1"/>
</dbReference>
<evidence type="ECO:0000313" key="2">
    <source>
        <dbReference type="Proteomes" id="UP000285712"/>
    </source>
</evidence>
<dbReference type="VEuPathDB" id="FungiDB:H257_00080"/>
<gene>
    <name evidence="1" type="ORF">DYB35_004377</name>
</gene>
<dbReference type="PANTHER" id="PTHR38696:SF1">
    <property type="entry name" value="MEDIATOR OF RNA POLYMERASE II TRANSCRIPTION SUBUNIT 13"/>
    <property type="match status" value="1"/>
</dbReference>
<protein>
    <submittedName>
        <fullName evidence="1">Uncharacterized protein</fullName>
    </submittedName>
</protein>
<organism evidence="1 2">
    <name type="scientific">Aphanomyces astaci</name>
    <name type="common">Crayfish plague agent</name>
    <dbReference type="NCBI Taxonomy" id="112090"/>
    <lineage>
        <taxon>Eukaryota</taxon>
        <taxon>Sar</taxon>
        <taxon>Stramenopiles</taxon>
        <taxon>Oomycota</taxon>
        <taxon>Saprolegniomycetes</taxon>
        <taxon>Saprolegniales</taxon>
        <taxon>Verrucalvaceae</taxon>
        <taxon>Aphanomyces</taxon>
    </lineage>
</organism>
<dbReference type="EMBL" id="QUTG01002483">
    <property type="protein sequence ID" value="RHY96077.1"/>
    <property type="molecule type" value="Genomic_DNA"/>
</dbReference>
<name>A0A418DKG0_APHAT</name>
<dbReference type="Proteomes" id="UP000285712">
    <property type="component" value="Unassembled WGS sequence"/>
</dbReference>
<reference evidence="1 2" key="1">
    <citation type="submission" date="2018-08" db="EMBL/GenBank/DDBJ databases">
        <title>Aphanomyces genome sequencing and annotation.</title>
        <authorList>
            <person name="Minardi D."/>
            <person name="Oidtmann B."/>
            <person name="Van Der Giezen M."/>
            <person name="Studholme D.J."/>
        </authorList>
    </citation>
    <scope>NUCLEOTIDE SEQUENCE [LARGE SCALE GENOMIC DNA]</scope>
    <source>
        <strain evidence="1 2">Sv</strain>
    </source>
</reference>
<sequence length="298" mass="33127">MEDDSLLVLPRRGKTWPTNSGRLNHPVHSFRGKVAESKDVVIEKGKHRKRDINSIDMSAIQPLALLSLHRNDIIRLSNFPPDASRWITEAATVSWSRGVTSVTSKDLEVEIKFGGSPWASNGEDAVHSRRLMLHILRILLMHGYVLYCATNMSNTASSKDVLLFERTEPCTPLMMAISVNQHDILRVIDAPSNVVERTTACVNAHYQGGSVRVSEYTHGCTQFKLWSSPWSSGHTPFGRLLVAHVFAHLSALGWRLYGAAIMQNTSSEGTMVKDSWYFVYEPVVQVISAGVVSSKGLE</sequence>
<dbReference type="AlphaFoldDB" id="A0A418DKG0"/>
<proteinExistence type="predicted"/>
<evidence type="ECO:0000313" key="1">
    <source>
        <dbReference type="EMBL" id="RHY96077.1"/>
    </source>
</evidence>
<accession>A0A418DKG0</accession>